<dbReference type="InterPro" id="IPR040441">
    <property type="entry name" value="CFA20/CFAP20DC"/>
</dbReference>
<dbReference type="InterPro" id="IPR007714">
    <property type="entry name" value="CFA20_dom"/>
</dbReference>
<sequence>MEFNMFHNRPLWQRGRYITLLSSRENNPFDIWEAKEGEGRIAKIYDHTLKCRVIAIIGDNICPTYITCPSDPRYTLGIPYPHLIFSIKYLKNPFTLEILVLDNEGIRRTLRYDNDHHETEIEEYRCIKSIFLGAGWNILQIDLADTTAGAFETTYVETLQVQIHAHLKVRTVYFSKRSLSDDVFPKEFRHAYIEC</sequence>
<dbReference type="PANTHER" id="PTHR12458">
    <property type="entry name" value="ORF PROTEIN"/>
    <property type="match status" value="1"/>
</dbReference>
<dbReference type="Proteomes" id="UP000887013">
    <property type="component" value="Unassembled WGS sequence"/>
</dbReference>
<keyword evidence="3" id="KW-1185">Reference proteome</keyword>
<keyword evidence="2" id="KW-0966">Cell projection</keyword>
<dbReference type="OrthoDB" id="7486196at2759"/>
<dbReference type="Pfam" id="PF05018">
    <property type="entry name" value="CFA20_dom"/>
    <property type="match status" value="1"/>
</dbReference>
<evidence type="ECO:0000313" key="2">
    <source>
        <dbReference type="EMBL" id="GFS37931.1"/>
    </source>
</evidence>
<gene>
    <name evidence="2" type="primary">CFAP20</name>
    <name evidence="2" type="ORF">NPIL_647121</name>
</gene>
<comment type="caution">
    <text evidence="2">The sequence shown here is derived from an EMBL/GenBank/DDBJ whole genome shotgun (WGS) entry which is preliminary data.</text>
</comment>
<reference evidence="2" key="1">
    <citation type="submission" date="2020-08" db="EMBL/GenBank/DDBJ databases">
        <title>Multicomponent nature underlies the extraordinary mechanical properties of spider dragline silk.</title>
        <authorList>
            <person name="Kono N."/>
            <person name="Nakamura H."/>
            <person name="Mori M."/>
            <person name="Yoshida Y."/>
            <person name="Ohtoshi R."/>
            <person name="Malay A.D."/>
            <person name="Moran D.A.P."/>
            <person name="Tomita M."/>
            <person name="Numata K."/>
            <person name="Arakawa K."/>
        </authorList>
    </citation>
    <scope>NUCLEOTIDE SEQUENCE</scope>
</reference>
<evidence type="ECO:0000313" key="3">
    <source>
        <dbReference type="Proteomes" id="UP000887013"/>
    </source>
</evidence>
<proteinExistence type="predicted"/>
<feature type="domain" description="CFA20" evidence="1">
    <location>
        <begin position="10"/>
        <end position="190"/>
    </location>
</feature>
<keyword evidence="2" id="KW-0282">Flagellum</keyword>
<keyword evidence="2" id="KW-0969">Cilium</keyword>
<organism evidence="2 3">
    <name type="scientific">Nephila pilipes</name>
    <name type="common">Giant wood spider</name>
    <name type="synonym">Nephila maculata</name>
    <dbReference type="NCBI Taxonomy" id="299642"/>
    <lineage>
        <taxon>Eukaryota</taxon>
        <taxon>Metazoa</taxon>
        <taxon>Ecdysozoa</taxon>
        <taxon>Arthropoda</taxon>
        <taxon>Chelicerata</taxon>
        <taxon>Arachnida</taxon>
        <taxon>Araneae</taxon>
        <taxon>Araneomorphae</taxon>
        <taxon>Entelegynae</taxon>
        <taxon>Araneoidea</taxon>
        <taxon>Nephilidae</taxon>
        <taxon>Nephila</taxon>
    </lineage>
</organism>
<accession>A0A8X6M9U3</accession>
<name>A0A8X6M9U3_NEPPI</name>
<evidence type="ECO:0000259" key="1">
    <source>
        <dbReference type="Pfam" id="PF05018"/>
    </source>
</evidence>
<dbReference type="EMBL" id="BMAW01043172">
    <property type="protein sequence ID" value="GFS37931.1"/>
    <property type="molecule type" value="Genomic_DNA"/>
</dbReference>
<dbReference type="AlphaFoldDB" id="A0A8X6M9U3"/>
<protein>
    <submittedName>
        <fullName evidence="2">Cilia- and flagella-associated protein 20</fullName>
    </submittedName>
</protein>